<comment type="subcellular location">
    <subcellularLocation>
        <location evidence="1">Cell outer membrane</location>
        <topology evidence="1">Lipid-anchor</topology>
    </subcellularLocation>
</comment>
<evidence type="ECO:0000256" key="9">
    <source>
        <dbReference type="ARBA" id="ARBA00023139"/>
    </source>
</evidence>
<accession>A0ABY0IM05</accession>
<dbReference type="PROSITE" id="PS51257">
    <property type="entry name" value="PROKAR_LIPOPROTEIN"/>
    <property type="match status" value="1"/>
</dbReference>
<dbReference type="RefSeq" id="WP_130459491.1">
    <property type="nucleotide sequence ID" value="NZ_SHKM01000002.1"/>
</dbReference>
<evidence type="ECO:0000313" key="13">
    <source>
        <dbReference type="EMBL" id="RZT76228.1"/>
    </source>
</evidence>
<dbReference type="InterPro" id="IPR004565">
    <property type="entry name" value="OM_lipoprot_LolB"/>
</dbReference>
<dbReference type="Proteomes" id="UP000292136">
    <property type="component" value="Unassembled WGS sequence"/>
</dbReference>
<evidence type="ECO:0000256" key="8">
    <source>
        <dbReference type="ARBA" id="ARBA00023136"/>
    </source>
</evidence>
<keyword evidence="5" id="KW-0813">Transport</keyword>
<evidence type="ECO:0000256" key="6">
    <source>
        <dbReference type="ARBA" id="ARBA00022729"/>
    </source>
</evidence>
<organism evidence="13 14">
    <name type="scientific">Azospira oryzae</name>
    <dbReference type="NCBI Taxonomy" id="146939"/>
    <lineage>
        <taxon>Bacteria</taxon>
        <taxon>Pseudomonadati</taxon>
        <taxon>Pseudomonadota</taxon>
        <taxon>Betaproteobacteria</taxon>
        <taxon>Rhodocyclales</taxon>
        <taxon>Rhodocyclaceae</taxon>
        <taxon>Azospira</taxon>
    </lineage>
</organism>
<keyword evidence="14" id="KW-1185">Reference proteome</keyword>
<keyword evidence="6" id="KW-0732">Signal</keyword>
<comment type="similarity">
    <text evidence="2">Belongs to the LolB family.</text>
</comment>
<evidence type="ECO:0000256" key="2">
    <source>
        <dbReference type="ARBA" id="ARBA00009696"/>
    </source>
</evidence>
<proteinExistence type="inferred from homology"/>
<dbReference type="Pfam" id="PF03550">
    <property type="entry name" value="LolB"/>
    <property type="match status" value="1"/>
</dbReference>
<dbReference type="NCBIfam" id="TIGR00548">
    <property type="entry name" value="lolB"/>
    <property type="match status" value="1"/>
</dbReference>
<dbReference type="InterPro" id="IPR029046">
    <property type="entry name" value="LolA/LolB/LppX"/>
</dbReference>
<dbReference type="SUPFAM" id="SSF89392">
    <property type="entry name" value="Prokaryotic lipoproteins and lipoprotein localization factors"/>
    <property type="match status" value="1"/>
</dbReference>
<dbReference type="EMBL" id="SHKM01000002">
    <property type="protein sequence ID" value="RZT76228.1"/>
    <property type="molecule type" value="Genomic_DNA"/>
</dbReference>
<keyword evidence="9" id="KW-0564">Palmitate</keyword>
<reference evidence="13 14" key="1">
    <citation type="submission" date="2019-02" db="EMBL/GenBank/DDBJ databases">
        <title>Genomic Encyclopedia of Type Strains, Phase IV (KMG-IV): sequencing the most valuable type-strain genomes for metagenomic binning, comparative biology and taxonomic classification.</title>
        <authorList>
            <person name="Goeker M."/>
        </authorList>
    </citation>
    <scope>NUCLEOTIDE SEQUENCE [LARGE SCALE GENOMIC DNA]</scope>
    <source>
        <strain evidence="13 14">DSM 21223</strain>
    </source>
</reference>
<keyword evidence="10" id="KW-0143">Chaperone</keyword>
<keyword evidence="8" id="KW-0472">Membrane</keyword>
<keyword evidence="11" id="KW-0998">Cell outer membrane</keyword>
<dbReference type="CDD" id="cd16326">
    <property type="entry name" value="LolB"/>
    <property type="match status" value="1"/>
</dbReference>
<evidence type="ECO:0000256" key="11">
    <source>
        <dbReference type="ARBA" id="ARBA00023237"/>
    </source>
</evidence>
<protein>
    <recommendedName>
        <fullName evidence="4">Outer-membrane lipoprotein LolB</fullName>
    </recommendedName>
</protein>
<evidence type="ECO:0000313" key="14">
    <source>
        <dbReference type="Proteomes" id="UP000292136"/>
    </source>
</evidence>
<dbReference type="Gene3D" id="2.50.20.10">
    <property type="entry name" value="Lipoprotein localisation LolA/LolB/LppX"/>
    <property type="match status" value="1"/>
</dbReference>
<evidence type="ECO:0000256" key="12">
    <source>
        <dbReference type="ARBA" id="ARBA00023288"/>
    </source>
</evidence>
<sequence>MVAAFLRLGAGALLALLAACSTVPERYAVPAVARETLQSFQIEGRFSLRYEQASYSGKIAWRHAPEGDDIFLMNPFGQGAAEISRRPGVARLVTADQKEFQAADADQLVADVLGYPLPVAGMGEWLLARAAPAGAAERDGAGRLLRLQEAGWSIDYDYGDNPSPQALPVRLTARRGEALELKLRIDDWSAQ</sequence>
<keyword evidence="7" id="KW-0653">Protein transport</keyword>
<evidence type="ECO:0000256" key="4">
    <source>
        <dbReference type="ARBA" id="ARBA00016202"/>
    </source>
</evidence>
<evidence type="ECO:0000256" key="3">
    <source>
        <dbReference type="ARBA" id="ARBA00011245"/>
    </source>
</evidence>
<gene>
    <name evidence="13" type="ORF">EV678_2102</name>
</gene>
<comment type="caution">
    <text evidence="13">The sequence shown here is derived from an EMBL/GenBank/DDBJ whole genome shotgun (WGS) entry which is preliminary data.</text>
</comment>
<keyword evidence="12 13" id="KW-0449">Lipoprotein</keyword>
<comment type="subunit">
    <text evidence="3">Monomer.</text>
</comment>
<evidence type="ECO:0000256" key="10">
    <source>
        <dbReference type="ARBA" id="ARBA00023186"/>
    </source>
</evidence>
<evidence type="ECO:0000256" key="1">
    <source>
        <dbReference type="ARBA" id="ARBA00004459"/>
    </source>
</evidence>
<evidence type="ECO:0000256" key="5">
    <source>
        <dbReference type="ARBA" id="ARBA00022448"/>
    </source>
</evidence>
<evidence type="ECO:0000256" key="7">
    <source>
        <dbReference type="ARBA" id="ARBA00022927"/>
    </source>
</evidence>
<name>A0ABY0IM05_9RHOO</name>